<dbReference type="Gene3D" id="1.10.150.130">
    <property type="match status" value="1"/>
</dbReference>
<keyword evidence="2" id="KW-0233">DNA recombination</keyword>
<evidence type="ECO:0000313" key="3">
    <source>
        <dbReference type="EMBL" id="SPR05867.1"/>
    </source>
</evidence>
<dbReference type="Gene3D" id="1.10.443.10">
    <property type="entry name" value="Intergrase catalytic core"/>
    <property type="match status" value="1"/>
</dbReference>
<evidence type="ECO:0000256" key="1">
    <source>
        <dbReference type="ARBA" id="ARBA00023125"/>
    </source>
</evidence>
<sequence>MKDVYYRSANNFLKLLSPIFNKFIKWGLIDKNPVIGIERHKVQLRDKYNQARNGEIYSSTSRGKNKLIRDFILITLLTAIRKNNVFKMRWKDIRFIEQIWYISDTKNRKP</sequence>
<dbReference type="InterPro" id="IPR010998">
    <property type="entry name" value="Integrase_recombinase_N"/>
</dbReference>
<keyword evidence="4" id="KW-1185">Reference proteome</keyword>
<dbReference type="SUPFAM" id="SSF56349">
    <property type="entry name" value="DNA breaking-rejoining enzymes"/>
    <property type="match status" value="1"/>
</dbReference>
<accession>A0A2U3QY35</accession>
<reference evidence="4" key="1">
    <citation type="submission" date="2018-03" db="EMBL/GenBank/DDBJ databases">
        <authorList>
            <person name="Batty M. E."/>
            <person name="Batty M E."/>
        </authorList>
    </citation>
    <scope>NUCLEOTIDE SEQUENCE [LARGE SCALE GENOMIC DNA]</scope>
    <source>
        <strain evidence="4">Gilliam</strain>
    </source>
</reference>
<dbReference type="InterPro" id="IPR013762">
    <property type="entry name" value="Integrase-like_cat_sf"/>
</dbReference>
<protein>
    <submittedName>
        <fullName evidence="3">Integrase</fullName>
    </submittedName>
</protein>
<name>A0A2U3QY35_ORITS</name>
<dbReference type="Proteomes" id="UP000244959">
    <property type="component" value="Chromosome I"/>
</dbReference>
<gene>
    <name evidence="3" type="ORF">GILLIAM_01096</name>
</gene>
<dbReference type="GO" id="GO:0006310">
    <property type="term" value="P:DNA recombination"/>
    <property type="evidence" value="ECO:0007669"/>
    <property type="project" value="UniProtKB-KW"/>
</dbReference>
<keyword evidence="1" id="KW-0238">DNA-binding</keyword>
<organism evidence="3 4">
    <name type="scientific">Orientia tsutsugamushi str. Gilliam</name>
    <dbReference type="NCBI Taxonomy" id="1359184"/>
    <lineage>
        <taxon>Bacteria</taxon>
        <taxon>Pseudomonadati</taxon>
        <taxon>Pseudomonadota</taxon>
        <taxon>Alphaproteobacteria</taxon>
        <taxon>Rickettsiales</taxon>
        <taxon>Rickettsiaceae</taxon>
        <taxon>Rickettsieae</taxon>
        <taxon>Orientia</taxon>
    </lineage>
</organism>
<dbReference type="EMBL" id="LS398551">
    <property type="protein sequence ID" value="SPR05867.1"/>
    <property type="molecule type" value="Genomic_DNA"/>
</dbReference>
<dbReference type="AlphaFoldDB" id="A0A2U3QY35"/>
<dbReference type="GO" id="GO:0015074">
    <property type="term" value="P:DNA integration"/>
    <property type="evidence" value="ECO:0007669"/>
    <property type="project" value="InterPro"/>
</dbReference>
<evidence type="ECO:0000256" key="2">
    <source>
        <dbReference type="ARBA" id="ARBA00023172"/>
    </source>
</evidence>
<dbReference type="InterPro" id="IPR011010">
    <property type="entry name" value="DNA_brk_join_enz"/>
</dbReference>
<dbReference type="GO" id="GO:0003677">
    <property type="term" value="F:DNA binding"/>
    <property type="evidence" value="ECO:0007669"/>
    <property type="project" value="UniProtKB-KW"/>
</dbReference>
<evidence type="ECO:0000313" key="4">
    <source>
        <dbReference type="Proteomes" id="UP000244959"/>
    </source>
</evidence>
<proteinExistence type="predicted"/>